<sequence length="245" mass="28821">MSNLEKYTDLQADFYHYMVKFGGIAKKTSGDYVTRMKFLAHDYSLDETLTKEKIDEILRQEDFKRQERSVYTSKKSQSDFRAGLNKFLAFINSDYHKRIADSIITEIKAVENDNTIKMTEKDSIVKSRIGQGIFRKGLIEYWHGCAISQCPLTWMLIASHIKPWRDADNQERLDPYNGLLLLPNYDKLFDLGYISFNSKGKIMYSRLLDKFDRETIGLTNNLHLVKLEEQHLKYLKYHNDNCFLL</sequence>
<protein>
    <submittedName>
        <fullName evidence="2">HNH endonuclease signature motif containing protein</fullName>
        <ecNumber evidence="2">3.1.-.-</ecNumber>
    </submittedName>
</protein>
<accession>A0ABV1G275</accession>
<evidence type="ECO:0000313" key="3">
    <source>
        <dbReference type="Proteomes" id="UP001465717"/>
    </source>
</evidence>
<dbReference type="EMBL" id="JBBNGE010000089">
    <property type="protein sequence ID" value="MEQ2509509.1"/>
    <property type="molecule type" value="Genomic_DNA"/>
</dbReference>
<gene>
    <name evidence="2" type="ORF">AAAT87_14790</name>
</gene>
<proteinExistence type="predicted"/>
<name>A0ABV1G275_9BACT</name>
<dbReference type="Proteomes" id="UP001465717">
    <property type="component" value="Unassembled WGS sequence"/>
</dbReference>
<organism evidence="2 3">
    <name type="scientific">Segatella sinensis</name>
    <dbReference type="NCBI Taxonomy" id="3085167"/>
    <lineage>
        <taxon>Bacteria</taxon>
        <taxon>Pseudomonadati</taxon>
        <taxon>Bacteroidota</taxon>
        <taxon>Bacteroidia</taxon>
        <taxon>Bacteroidales</taxon>
        <taxon>Prevotellaceae</taxon>
        <taxon>Segatella</taxon>
    </lineage>
</organism>
<dbReference type="GO" id="GO:0004519">
    <property type="term" value="F:endonuclease activity"/>
    <property type="evidence" value="ECO:0007669"/>
    <property type="project" value="UniProtKB-KW"/>
</dbReference>
<keyword evidence="2" id="KW-0255">Endonuclease</keyword>
<dbReference type="GO" id="GO:0016787">
    <property type="term" value="F:hydrolase activity"/>
    <property type="evidence" value="ECO:0007669"/>
    <property type="project" value="UniProtKB-KW"/>
</dbReference>
<comment type="caution">
    <text evidence="2">The sequence shown here is derived from an EMBL/GenBank/DDBJ whole genome shotgun (WGS) entry which is preliminary data.</text>
</comment>
<reference evidence="2 3" key="1">
    <citation type="submission" date="2024-04" db="EMBL/GenBank/DDBJ databases">
        <title>Human intestinal bacterial collection.</title>
        <authorList>
            <person name="Pauvert C."/>
            <person name="Hitch T.C.A."/>
            <person name="Clavel T."/>
        </authorList>
    </citation>
    <scope>NUCLEOTIDE SEQUENCE [LARGE SCALE GENOMIC DNA]</scope>
    <source>
        <strain evidence="2 3">CLA-AA-H174</strain>
    </source>
</reference>
<dbReference type="EC" id="3.1.-.-" evidence="2"/>
<keyword evidence="2" id="KW-0378">Hydrolase</keyword>
<dbReference type="InterPro" id="IPR003615">
    <property type="entry name" value="HNH_nuc"/>
</dbReference>
<evidence type="ECO:0000259" key="1">
    <source>
        <dbReference type="Pfam" id="PF13391"/>
    </source>
</evidence>
<dbReference type="RefSeq" id="WP_349226846.1">
    <property type="nucleotide sequence ID" value="NZ_JBBNFG020000012.1"/>
</dbReference>
<keyword evidence="3" id="KW-1185">Reference proteome</keyword>
<evidence type="ECO:0000313" key="2">
    <source>
        <dbReference type="EMBL" id="MEQ2509509.1"/>
    </source>
</evidence>
<feature type="domain" description="HNH nuclease" evidence="1">
    <location>
        <begin position="145"/>
        <end position="197"/>
    </location>
</feature>
<keyword evidence="2" id="KW-0540">Nuclease</keyword>
<dbReference type="Pfam" id="PF13391">
    <property type="entry name" value="HNH_2"/>
    <property type="match status" value="1"/>
</dbReference>